<comment type="caution">
    <text evidence="1">The sequence shown here is derived from an EMBL/GenBank/DDBJ whole genome shotgun (WGS) entry which is preliminary data.</text>
</comment>
<sequence length="65" mass="7536">MKKFEELDKSLQNQIIDICKDDPYGLNPEFLYINIFNSTGNTQTLSKVFEVPETLIIKIKEQGKN</sequence>
<dbReference type="OrthoDB" id="5365772at2"/>
<evidence type="ECO:0000313" key="1">
    <source>
        <dbReference type="EMBL" id="PUE63324.1"/>
    </source>
</evidence>
<dbReference type="EMBL" id="MUXE01000035">
    <property type="protein sequence ID" value="PUE63324.1"/>
    <property type="molecule type" value="Genomic_DNA"/>
</dbReference>
<dbReference type="Proteomes" id="UP000251135">
    <property type="component" value="Unassembled WGS sequence"/>
</dbReference>
<organism evidence="1 2">
    <name type="scientific">Arcobacter caeni</name>
    <dbReference type="NCBI Taxonomy" id="1912877"/>
    <lineage>
        <taxon>Bacteria</taxon>
        <taxon>Pseudomonadati</taxon>
        <taxon>Campylobacterota</taxon>
        <taxon>Epsilonproteobacteria</taxon>
        <taxon>Campylobacterales</taxon>
        <taxon>Arcobacteraceae</taxon>
        <taxon>Arcobacter</taxon>
    </lineage>
</organism>
<dbReference type="RefSeq" id="WP_108561331.1">
    <property type="nucleotide sequence ID" value="NZ_MUXE01000035.1"/>
</dbReference>
<accession>A0A363CW72</accession>
<evidence type="ECO:0000313" key="2">
    <source>
        <dbReference type="Proteomes" id="UP000251135"/>
    </source>
</evidence>
<name>A0A363CW72_9BACT</name>
<protein>
    <submittedName>
        <fullName evidence="1">Uncharacterized protein</fullName>
    </submittedName>
</protein>
<gene>
    <name evidence="1" type="ORF">B0174_11915</name>
</gene>
<proteinExistence type="predicted"/>
<keyword evidence="2" id="KW-1185">Reference proteome</keyword>
<reference evidence="1 2" key="1">
    <citation type="submission" date="2017-02" db="EMBL/GenBank/DDBJ databases">
        <title>Arcobacter caeni sp. nov, a new Arcobacter species isolated from reclaimed water.</title>
        <authorList>
            <person name="Figueras M.J."/>
            <person name="Perez-Cataluna A."/>
            <person name="Salas-Masso N."/>
        </authorList>
    </citation>
    <scope>NUCLEOTIDE SEQUENCE [LARGE SCALE GENOMIC DNA]</scope>
    <source>
        <strain evidence="1 2">RW17-10</strain>
    </source>
</reference>
<dbReference type="AlphaFoldDB" id="A0A363CW72"/>